<dbReference type="EMBL" id="LNVX01000344">
    <property type="protein sequence ID" value="OEG70420.1"/>
    <property type="molecule type" value="Genomic_DNA"/>
</dbReference>
<dbReference type="InterPro" id="IPR001525">
    <property type="entry name" value="C5_MeTfrase"/>
</dbReference>
<accession>A0A1E5IIU5</accession>
<reference evidence="5 6" key="1">
    <citation type="submission" date="2015-11" db="EMBL/GenBank/DDBJ databases">
        <title>Evidence for parallel genomic evolution in an endosymbiosis of termite gut flagellates.</title>
        <authorList>
            <person name="Zheng H."/>
        </authorList>
    </citation>
    <scope>NUCLEOTIDE SEQUENCE [LARGE SCALE GENOMIC DNA]</scope>
    <source>
        <strain evidence="5 6">CET450</strain>
    </source>
</reference>
<proteinExistence type="predicted"/>
<dbReference type="Pfam" id="PF00145">
    <property type="entry name" value="DNA_methylase"/>
    <property type="match status" value="1"/>
</dbReference>
<keyword evidence="2" id="KW-0808">Transferase</keyword>
<dbReference type="GO" id="GO:0032259">
    <property type="term" value="P:methylation"/>
    <property type="evidence" value="ECO:0007669"/>
    <property type="project" value="UniProtKB-KW"/>
</dbReference>
<sequence>MLLLHLVKVYLLQITKKDETNRNSLMLQSLSIVKKFQPGLFVFENVRAFLQAICVDDRKERTINNVINEYFNI</sequence>
<keyword evidence="6" id="KW-1185">Reference proteome</keyword>
<dbReference type="InterPro" id="IPR029063">
    <property type="entry name" value="SAM-dependent_MTases_sf"/>
</dbReference>
<dbReference type="Proteomes" id="UP000095237">
    <property type="component" value="Unassembled WGS sequence"/>
</dbReference>
<evidence type="ECO:0000256" key="1">
    <source>
        <dbReference type="ARBA" id="ARBA00022603"/>
    </source>
</evidence>
<dbReference type="Gene3D" id="3.40.50.150">
    <property type="entry name" value="Vaccinia Virus protein VP39"/>
    <property type="match status" value="1"/>
</dbReference>
<evidence type="ECO:0000256" key="2">
    <source>
        <dbReference type="ARBA" id="ARBA00022679"/>
    </source>
</evidence>
<comment type="caution">
    <text evidence="5">The sequence shown here is derived from an EMBL/GenBank/DDBJ whole genome shotgun (WGS) entry which is preliminary data.</text>
</comment>
<organism evidence="5 6">
    <name type="scientific">Endomicrobium trichonymphae</name>
    <dbReference type="NCBI Taxonomy" id="1408204"/>
    <lineage>
        <taxon>Bacteria</taxon>
        <taxon>Pseudomonadati</taxon>
        <taxon>Elusimicrobiota</taxon>
        <taxon>Endomicrobiia</taxon>
        <taxon>Endomicrobiales</taxon>
        <taxon>Endomicrobiaceae</taxon>
        <taxon>Candidatus Endomicrobiellum</taxon>
    </lineage>
</organism>
<name>A0A1E5IIU5_ENDTX</name>
<keyword evidence="3" id="KW-0680">Restriction system</keyword>
<evidence type="ECO:0000256" key="3">
    <source>
        <dbReference type="ARBA" id="ARBA00022747"/>
    </source>
</evidence>
<evidence type="ECO:0000256" key="4">
    <source>
        <dbReference type="ARBA" id="ARBA00047422"/>
    </source>
</evidence>
<dbReference type="GO" id="GO:0003886">
    <property type="term" value="F:DNA (cytosine-5-)-methyltransferase activity"/>
    <property type="evidence" value="ECO:0007669"/>
    <property type="project" value="UniProtKB-EC"/>
</dbReference>
<keyword evidence="1" id="KW-0489">Methyltransferase</keyword>
<protein>
    <submittedName>
        <fullName evidence="5">Uncharacterized protein</fullName>
    </submittedName>
</protein>
<dbReference type="GO" id="GO:0009307">
    <property type="term" value="P:DNA restriction-modification system"/>
    <property type="evidence" value="ECO:0007669"/>
    <property type="project" value="UniProtKB-KW"/>
</dbReference>
<evidence type="ECO:0000313" key="5">
    <source>
        <dbReference type="EMBL" id="OEG70420.1"/>
    </source>
</evidence>
<dbReference type="SUPFAM" id="SSF53335">
    <property type="entry name" value="S-adenosyl-L-methionine-dependent methyltransferases"/>
    <property type="match status" value="1"/>
</dbReference>
<comment type="catalytic activity">
    <reaction evidence="4">
        <text>a 2'-deoxycytidine in DNA + S-adenosyl-L-methionine = a 5-methyl-2'-deoxycytidine in DNA + S-adenosyl-L-homocysteine + H(+)</text>
        <dbReference type="Rhea" id="RHEA:13681"/>
        <dbReference type="Rhea" id="RHEA-COMP:11369"/>
        <dbReference type="Rhea" id="RHEA-COMP:11370"/>
        <dbReference type="ChEBI" id="CHEBI:15378"/>
        <dbReference type="ChEBI" id="CHEBI:57856"/>
        <dbReference type="ChEBI" id="CHEBI:59789"/>
        <dbReference type="ChEBI" id="CHEBI:85452"/>
        <dbReference type="ChEBI" id="CHEBI:85454"/>
        <dbReference type="EC" id="2.1.1.37"/>
    </reaction>
</comment>
<gene>
    <name evidence="5" type="ORF">ATZ36_01085</name>
</gene>
<evidence type="ECO:0000313" key="6">
    <source>
        <dbReference type="Proteomes" id="UP000095237"/>
    </source>
</evidence>
<dbReference type="AlphaFoldDB" id="A0A1E5IIU5"/>